<evidence type="ECO:0000256" key="1">
    <source>
        <dbReference type="ARBA" id="ARBA00010605"/>
    </source>
</evidence>
<comment type="function">
    <text evidence="7">Binds to the 23S rRNA.</text>
</comment>
<gene>
    <name evidence="7" type="primary">rplI</name>
    <name evidence="10" type="ORF">A3F86_05455</name>
</gene>
<dbReference type="Pfam" id="PF03948">
    <property type="entry name" value="Ribosomal_L9_C"/>
    <property type="match status" value="1"/>
</dbReference>
<keyword evidence="4 7" id="KW-0689">Ribosomal protein</keyword>
<accession>A0A1F4RLX5</accession>
<sequence>MKVILLKEVPSLGEADSLVEVSPGYARNYLLPKKIAGPATRTAVAEMEKRNIEKEKVMAVKRMELEALAKRLSALEISIPVDAGEGGKLFGSVTSQDIAEAVQKAAQIEIDKKKLELAEPIKVVGDHSVVLKLFRNINARLQIKVIAKQA</sequence>
<dbReference type="PANTHER" id="PTHR21368">
    <property type="entry name" value="50S RIBOSOMAL PROTEIN L9"/>
    <property type="match status" value="1"/>
</dbReference>
<proteinExistence type="inferred from homology"/>
<dbReference type="GO" id="GO:0005840">
    <property type="term" value="C:ribosome"/>
    <property type="evidence" value="ECO:0007669"/>
    <property type="project" value="UniProtKB-KW"/>
</dbReference>
<feature type="domain" description="Ribosomal protein L9" evidence="8">
    <location>
        <begin position="1"/>
        <end position="46"/>
    </location>
</feature>
<evidence type="ECO:0000256" key="3">
    <source>
        <dbReference type="ARBA" id="ARBA00022884"/>
    </source>
</evidence>
<dbReference type="STRING" id="1802568.A3F86_05455"/>
<dbReference type="InterPro" id="IPR020070">
    <property type="entry name" value="Ribosomal_bL9_N"/>
</dbReference>
<dbReference type="InterPro" id="IPR036791">
    <property type="entry name" value="Ribosomal_bL9_C_sf"/>
</dbReference>
<dbReference type="SUPFAM" id="SSF55658">
    <property type="entry name" value="L9 N-domain-like"/>
    <property type="match status" value="1"/>
</dbReference>
<dbReference type="Proteomes" id="UP000179095">
    <property type="component" value="Unassembled WGS sequence"/>
</dbReference>
<evidence type="ECO:0000313" key="10">
    <source>
        <dbReference type="EMBL" id="OGC09171.1"/>
    </source>
</evidence>
<dbReference type="GO" id="GO:1990904">
    <property type="term" value="C:ribonucleoprotein complex"/>
    <property type="evidence" value="ECO:0007669"/>
    <property type="project" value="UniProtKB-KW"/>
</dbReference>
<evidence type="ECO:0000256" key="5">
    <source>
        <dbReference type="ARBA" id="ARBA00023274"/>
    </source>
</evidence>
<dbReference type="InterPro" id="IPR009027">
    <property type="entry name" value="Ribosomal_bL9/RNase_H1_N"/>
</dbReference>
<dbReference type="EMBL" id="METQ01000036">
    <property type="protein sequence ID" value="OGC09171.1"/>
    <property type="molecule type" value="Genomic_DNA"/>
</dbReference>
<evidence type="ECO:0000259" key="9">
    <source>
        <dbReference type="Pfam" id="PF03948"/>
    </source>
</evidence>
<dbReference type="InterPro" id="IPR036935">
    <property type="entry name" value="Ribosomal_bL9_N_sf"/>
</dbReference>
<evidence type="ECO:0000256" key="7">
    <source>
        <dbReference type="HAMAP-Rule" id="MF_00503"/>
    </source>
</evidence>
<name>A0A1F4RLX5_UNCSA</name>
<reference evidence="10 11" key="1">
    <citation type="journal article" date="2016" name="Nat. Commun.">
        <title>Thousands of microbial genomes shed light on interconnected biogeochemical processes in an aquifer system.</title>
        <authorList>
            <person name="Anantharaman K."/>
            <person name="Brown C.T."/>
            <person name="Hug L.A."/>
            <person name="Sharon I."/>
            <person name="Castelle C.J."/>
            <person name="Probst A.J."/>
            <person name="Thomas B.C."/>
            <person name="Singh A."/>
            <person name="Wilkins M.J."/>
            <person name="Karaoz U."/>
            <person name="Brodie E.L."/>
            <person name="Williams K.H."/>
            <person name="Hubbard S.S."/>
            <person name="Banfield J.F."/>
        </authorList>
    </citation>
    <scope>NUCLEOTIDE SEQUENCE [LARGE SCALE GENOMIC DNA]</scope>
</reference>
<dbReference type="InterPro" id="IPR020069">
    <property type="entry name" value="Ribosomal_bL9_C"/>
</dbReference>
<evidence type="ECO:0000256" key="6">
    <source>
        <dbReference type="ARBA" id="ARBA00035292"/>
    </source>
</evidence>
<protein>
    <recommendedName>
        <fullName evidence="6 7">Large ribosomal subunit protein bL9</fullName>
    </recommendedName>
</protein>
<comment type="similarity">
    <text evidence="1 7">Belongs to the bacterial ribosomal protein bL9 family.</text>
</comment>
<dbReference type="InterPro" id="IPR000244">
    <property type="entry name" value="Ribosomal_bL9"/>
</dbReference>
<comment type="caution">
    <text evidence="10">The sequence shown here is derived from an EMBL/GenBank/DDBJ whole genome shotgun (WGS) entry which is preliminary data.</text>
</comment>
<keyword evidence="5 7" id="KW-0687">Ribonucleoprotein</keyword>
<organism evidence="10 11">
    <name type="scientific">candidate division WOR-1 bacterium RIFCSPLOWO2_12_FULL_45_9</name>
    <dbReference type="NCBI Taxonomy" id="1802568"/>
    <lineage>
        <taxon>Bacteria</taxon>
        <taxon>Bacillati</taxon>
        <taxon>Saganbacteria</taxon>
    </lineage>
</organism>
<keyword evidence="3 7" id="KW-0694">RNA-binding</keyword>
<dbReference type="NCBIfam" id="TIGR00158">
    <property type="entry name" value="L9"/>
    <property type="match status" value="1"/>
</dbReference>
<feature type="domain" description="Large ribosomal subunit protein bL9 C-terminal" evidence="9">
    <location>
        <begin position="64"/>
        <end position="146"/>
    </location>
</feature>
<dbReference type="InterPro" id="IPR020594">
    <property type="entry name" value="Ribosomal_bL9_bac/chp"/>
</dbReference>
<dbReference type="GO" id="GO:0019843">
    <property type="term" value="F:rRNA binding"/>
    <property type="evidence" value="ECO:0007669"/>
    <property type="project" value="UniProtKB-UniRule"/>
</dbReference>
<dbReference type="Pfam" id="PF01281">
    <property type="entry name" value="Ribosomal_L9_N"/>
    <property type="match status" value="1"/>
</dbReference>
<dbReference type="AlphaFoldDB" id="A0A1F4RLX5"/>
<keyword evidence="2 7" id="KW-0699">rRNA-binding</keyword>
<evidence type="ECO:0000259" key="8">
    <source>
        <dbReference type="Pfam" id="PF01281"/>
    </source>
</evidence>
<dbReference type="SUPFAM" id="SSF55653">
    <property type="entry name" value="Ribosomal protein L9 C-domain"/>
    <property type="match status" value="1"/>
</dbReference>
<dbReference type="GO" id="GO:0006412">
    <property type="term" value="P:translation"/>
    <property type="evidence" value="ECO:0007669"/>
    <property type="project" value="UniProtKB-UniRule"/>
</dbReference>
<dbReference type="Gene3D" id="3.40.5.10">
    <property type="entry name" value="Ribosomal protein L9, N-terminal domain"/>
    <property type="match status" value="1"/>
</dbReference>
<evidence type="ECO:0000256" key="4">
    <source>
        <dbReference type="ARBA" id="ARBA00022980"/>
    </source>
</evidence>
<evidence type="ECO:0000256" key="2">
    <source>
        <dbReference type="ARBA" id="ARBA00022730"/>
    </source>
</evidence>
<dbReference type="Gene3D" id="3.10.430.100">
    <property type="entry name" value="Ribosomal protein L9, C-terminal domain"/>
    <property type="match status" value="1"/>
</dbReference>
<evidence type="ECO:0000313" key="11">
    <source>
        <dbReference type="Proteomes" id="UP000179095"/>
    </source>
</evidence>
<dbReference type="HAMAP" id="MF_00503">
    <property type="entry name" value="Ribosomal_bL9"/>
    <property type="match status" value="1"/>
</dbReference>
<dbReference type="GO" id="GO:0003735">
    <property type="term" value="F:structural constituent of ribosome"/>
    <property type="evidence" value="ECO:0007669"/>
    <property type="project" value="InterPro"/>
</dbReference>